<dbReference type="Proteomes" id="UP001265762">
    <property type="component" value="Segment"/>
</dbReference>
<accession>A0A977TNW9</accession>
<evidence type="ECO:0000313" key="2">
    <source>
        <dbReference type="EMBL" id="UXX41846.1"/>
    </source>
</evidence>
<evidence type="ECO:0000256" key="1">
    <source>
        <dbReference type="SAM" id="Phobius"/>
    </source>
</evidence>
<feature type="transmembrane region" description="Helical" evidence="1">
    <location>
        <begin position="9"/>
        <end position="29"/>
    </location>
</feature>
<sequence length="382" mass="44118">MKLYVDVKMWWSLLLIIFIIMLVMLYLPLVNTHTQLLMEAGERDKILNDDNIREQMQMRRYTPLHVLPTVRWHSNFNTLNNTTSCFSVPTLVTTTNTGTFNCSAVCNDDRAVYFYVGINDNFIVNGVRLMNGGYCTMNSVPRNCNSETSLIFYSVNQWTCIAEDPRFFAGEGNLVQIAGRQHSQFILPEDINKIVLWDNLMNRQVNPVINTFRDSWDERMADNQRRFEVKCDALDIRHNLMFNNPLNPIECLPNVCTSVQWAHRDVKPIFETGVCDCGNVNITRVQHVDDNDSSSFCASIVNRLNNTNRTYSFRVECLSLDTPITFYADNKLLCPPDIFNQNTDFAYTFTLNGVVPMSGNGIHEPTSRLWNETRNRVVWNSR</sequence>
<proteinExistence type="predicted"/>
<name>A0A977TNW9_9BBAC</name>
<evidence type="ECO:0000313" key="3">
    <source>
        <dbReference type="Proteomes" id="UP001265762"/>
    </source>
</evidence>
<reference evidence="2" key="1">
    <citation type="journal article" date="2022" name="Virus Res.">
        <title>Genome analysis of Psilogramma increta granulovirus and its intrapopulation diversity.</title>
        <authorList>
            <person name="Zhang H."/>
            <person name="Li L."/>
            <person name="Chen B."/>
            <person name="Zuo Y."/>
            <person name="Wu W."/>
            <person name="Yuan M."/>
            <person name="Yang K."/>
        </authorList>
    </citation>
    <scope>NUCLEOTIDE SEQUENCE</scope>
    <source>
        <strain evidence="2">GZ</strain>
    </source>
</reference>
<keyword evidence="3" id="KW-1185">Reference proteome</keyword>
<dbReference type="InterPro" id="IPR006725">
    <property type="entry name" value="PIF2"/>
</dbReference>
<dbReference type="Pfam" id="PF04631">
    <property type="entry name" value="PIF2"/>
    <property type="match status" value="1"/>
</dbReference>
<keyword evidence="1" id="KW-1133">Transmembrane helix</keyword>
<protein>
    <submittedName>
        <fullName evidence="2">Pif-2</fullName>
    </submittedName>
</protein>
<organism evidence="2 3">
    <name type="scientific">Psilogramma increta granulovirus</name>
    <dbReference type="NCBI Taxonomy" id="2953508"/>
    <lineage>
        <taxon>Viruses</taxon>
        <taxon>Viruses incertae sedis</taxon>
        <taxon>Naldaviricetes</taxon>
        <taxon>Lefavirales</taxon>
        <taxon>Baculoviridae</taxon>
        <taxon>Betabaculovirus</taxon>
        <taxon>Betabaculovirus psincretae</taxon>
    </lineage>
</organism>
<keyword evidence="1" id="KW-0472">Membrane</keyword>
<keyword evidence="1" id="KW-0812">Transmembrane</keyword>
<dbReference type="EMBL" id="ON803509">
    <property type="protein sequence ID" value="UXX41846.1"/>
    <property type="molecule type" value="Genomic_DNA"/>
</dbReference>